<comment type="caution">
    <text evidence="1">The sequence shown here is derived from an EMBL/GenBank/DDBJ whole genome shotgun (WGS) entry which is preliminary data.</text>
</comment>
<dbReference type="Proteomes" id="UP001459277">
    <property type="component" value="Unassembled WGS sequence"/>
</dbReference>
<sequence length="120" mass="13192">MSCLVQLSLFRQLTRFYYFFFCSLLGPATSLGQHQQNWAGRIISFILGRLVVGQSVRLWHVVPILGVPDALVPLDLPVGQLNLLPGETIAVWVSIDVPSTQAPGQYEGEVIITAVKTNAE</sequence>
<keyword evidence="2" id="KW-1185">Reference proteome</keyword>
<dbReference type="EMBL" id="JAZDWU010000010">
    <property type="protein sequence ID" value="KAK9989273.1"/>
    <property type="molecule type" value="Genomic_DNA"/>
</dbReference>
<gene>
    <name evidence="1" type="ORF">SO802_029512</name>
</gene>
<reference evidence="1 2" key="1">
    <citation type="submission" date="2024-01" db="EMBL/GenBank/DDBJ databases">
        <title>A telomere-to-telomere, gap-free genome of sweet tea (Lithocarpus litseifolius).</title>
        <authorList>
            <person name="Zhou J."/>
        </authorList>
    </citation>
    <scope>NUCLEOTIDE SEQUENCE [LARGE SCALE GENOMIC DNA]</scope>
    <source>
        <strain evidence="1">Zhou-2022a</strain>
        <tissue evidence="1">Leaf</tissue>
    </source>
</reference>
<dbReference type="PANTHER" id="PTHR37193:SF1">
    <property type="entry name" value="ALPHA-1,6-MANNOSYL-GLYCOPROTEIN 2-BETA-N-ACETYLGLUCOSAMINYLTRANSFERASE"/>
    <property type="match status" value="1"/>
</dbReference>
<protein>
    <submittedName>
        <fullName evidence="1">Uncharacterized protein</fullName>
    </submittedName>
</protein>
<name>A0AAW2BUD5_9ROSI</name>
<evidence type="ECO:0000313" key="2">
    <source>
        <dbReference type="Proteomes" id="UP001459277"/>
    </source>
</evidence>
<proteinExistence type="predicted"/>
<dbReference type="AlphaFoldDB" id="A0AAW2BUD5"/>
<evidence type="ECO:0000313" key="1">
    <source>
        <dbReference type="EMBL" id="KAK9989273.1"/>
    </source>
</evidence>
<organism evidence="1 2">
    <name type="scientific">Lithocarpus litseifolius</name>
    <dbReference type="NCBI Taxonomy" id="425828"/>
    <lineage>
        <taxon>Eukaryota</taxon>
        <taxon>Viridiplantae</taxon>
        <taxon>Streptophyta</taxon>
        <taxon>Embryophyta</taxon>
        <taxon>Tracheophyta</taxon>
        <taxon>Spermatophyta</taxon>
        <taxon>Magnoliopsida</taxon>
        <taxon>eudicotyledons</taxon>
        <taxon>Gunneridae</taxon>
        <taxon>Pentapetalae</taxon>
        <taxon>rosids</taxon>
        <taxon>fabids</taxon>
        <taxon>Fagales</taxon>
        <taxon>Fagaceae</taxon>
        <taxon>Lithocarpus</taxon>
    </lineage>
</organism>
<accession>A0AAW2BUD5</accession>
<dbReference type="PANTHER" id="PTHR37193">
    <property type="entry name" value="ALPHA-1,6-MANNOSYL-GLYCOPROTEIN 2-BETA-N-ACETYLGLUCOSAMINYLTRANSFERASE"/>
    <property type="match status" value="1"/>
</dbReference>